<sequence length="556" mass="61586">MPDSIPKPAGEGAPCSVIPQHVGGALSGVDLQVYPGQNLDAQEKKLVLGENGSVVRLIKFYEYLILQMEEDSSVTFKRRSYYELFEDYVREQQQRPARTPRSYNDDRNPRGGKDKNGPRNTPNAPNAPRDAIGKGGKGGKGRGRGGVVLPHNRHAPRCKLRHRAPPSMRAPAGAGEAPALEPVAEKGHEPEDGKPLGGATMDSDHEHVRRGPNSESDPETRAMQERKEATGTLEHERARNVREVQSVGAAVPLQTERAHLMAAAFEDWHDVDFLVRGAACGIEWPSRPVEMDEPFRVPNYVGGEHMEAMEREIEKELLEARIFPAADMLPWGISALGMVEKLRNGKVKYKPVWDYSRPVDIGINTRIELEKDKGFPLLAASETRGAVRVTPPVQEDLATIEEVIRRYNGRKAVLFKEDVKEDFFATDSSGTKGMGGLMDERFFLHSWEDGRTMVVRIDNMCALRQVAKWWGPPEYLPLLNQPFLKPHVGAHFEPAGGVQDSVVQALLPEQKCYEEEALARSSRGAYSTGTFVAFCIAFACLGCLELLLPASDDVLV</sequence>
<evidence type="ECO:0000313" key="3">
    <source>
        <dbReference type="Proteomes" id="UP001190700"/>
    </source>
</evidence>
<dbReference type="Proteomes" id="UP001190700">
    <property type="component" value="Unassembled WGS sequence"/>
</dbReference>
<feature type="compositionally biased region" description="Basic and acidic residues" evidence="1">
    <location>
        <begin position="103"/>
        <end position="117"/>
    </location>
</feature>
<proteinExistence type="predicted"/>
<evidence type="ECO:0000256" key="1">
    <source>
        <dbReference type="SAM" id="MobiDB-lite"/>
    </source>
</evidence>
<feature type="compositionally biased region" description="Basic and acidic residues" evidence="1">
    <location>
        <begin position="183"/>
        <end position="194"/>
    </location>
</feature>
<feature type="compositionally biased region" description="Basic and acidic residues" evidence="1">
    <location>
        <begin position="218"/>
        <end position="233"/>
    </location>
</feature>
<name>A0AAE0C3W0_9CHLO</name>
<feature type="region of interest" description="Disordered" evidence="1">
    <location>
        <begin position="91"/>
        <end position="233"/>
    </location>
</feature>
<comment type="caution">
    <text evidence="2">The sequence shown here is derived from an EMBL/GenBank/DDBJ whole genome shotgun (WGS) entry which is preliminary data.</text>
</comment>
<feature type="compositionally biased region" description="Low complexity" evidence="1">
    <location>
        <begin position="170"/>
        <end position="182"/>
    </location>
</feature>
<keyword evidence="3" id="KW-1185">Reference proteome</keyword>
<organism evidence="2 3">
    <name type="scientific">Cymbomonas tetramitiformis</name>
    <dbReference type="NCBI Taxonomy" id="36881"/>
    <lineage>
        <taxon>Eukaryota</taxon>
        <taxon>Viridiplantae</taxon>
        <taxon>Chlorophyta</taxon>
        <taxon>Pyramimonadophyceae</taxon>
        <taxon>Pyramimonadales</taxon>
        <taxon>Pyramimonadaceae</taxon>
        <taxon>Cymbomonas</taxon>
    </lineage>
</organism>
<evidence type="ECO:0000313" key="2">
    <source>
        <dbReference type="EMBL" id="KAK3247279.1"/>
    </source>
</evidence>
<accession>A0AAE0C3W0</accession>
<gene>
    <name evidence="2" type="ORF">CYMTET_43216</name>
</gene>
<feature type="compositionally biased region" description="Basic residues" evidence="1">
    <location>
        <begin position="151"/>
        <end position="164"/>
    </location>
</feature>
<dbReference type="EMBL" id="LGRX02029102">
    <property type="protein sequence ID" value="KAK3247279.1"/>
    <property type="molecule type" value="Genomic_DNA"/>
</dbReference>
<feature type="compositionally biased region" description="Low complexity" evidence="1">
    <location>
        <begin position="118"/>
        <end position="129"/>
    </location>
</feature>
<reference evidence="2 3" key="1">
    <citation type="journal article" date="2015" name="Genome Biol. Evol.">
        <title>Comparative Genomics of a Bacterivorous Green Alga Reveals Evolutionary Causalities and Consequences of Phago-Mixotrophic Mode of Nutrition.</title>
        <authorList>
            <person name="Burns J.A."/>
            <person name="Paasch A."/>
            <person name="Narechania A."/>
            <person name="Kim E."/>
        </authorList>
    </citation>
    <scope>NUCLEOTIDE SEQUENCE [LARGE SCALE GENOMIC DNA]</scope>
    <source>
        <strain evidence="2 3">PLY_AMNH</strain>
    </source>
</reference>
<protein>
    <submittedName>
        <fullName evidence="2">Uncharacterized protein</fullName>
    </submittedName>
</protein>
<dbReference type="AlphaFoldDB" id="A0AAE0C3W0"/>